<feature type="region of interest" description="Disordered" evidence="1">
    <location>
        <begin position="358"/>
        <end position="384"/>
    </location>
</feature>
<feature type="domain" description="TraD/TraG TraM recognition site" evidence="2">
    <location>
        <begin position="273"/>
        <end position="383"/>
    </location>
</feature>
<organism evidence="3 4">
    <name type="scientific">Novipirellula rosea</name>
    <dbReference type="NCBI Taxonomy" id="1031540"/>
    <lineage>
        <taxon>Bacteria</taxon>
        <taxon>Pseudomonadati</taxon>
        <taxon>Planctomycetota</taxon>
        <taxon>Planctomycetia</taxon>
        <taxon>Pirellulales</taxon>
        <taxon>Pirellulaceae</taxon>
        <taxon>Novipirellula</taxon>
    </lineage>
</organism>
<sequence length="491" mass="54079">MPKKSFYYWGRVAADGSPIIINRDLFLEHAHILGNSGAGKSSMRLAPLVEQTIGFGDTSLIFIDLKADKLENLAACVAAKEELKHRTGKDIPIRIFTLELGKPSHIFNPFLTGGLNNMSFIDRVSLITEPLGLFYGLLYGQGHFSAKNSATVRECLTANPGITSFHELYSAMMTQAGDWTSYIGSQHRNDYIQVAETVLSLASCNVLNITPATPHSQESLENQIDLAAAFQSPAIYYFHLTSATSPFLAQVVGRLVIKYLLIAAKAASRRNKVQVVIDEFQRMISDNLDIVFQQARGLDIGMVIANQSLGDLGNVGPVLLSAIEGNCAIRQWLSVTTKVDIEHLQTLFGTCKTIQETTTESSNGSSISRTPRDEPRITVSDLHQISNDPSLSVTQIRGERGGFAQYRGTPFVVRNAFHISHEEYVRRLGFQWPDDLPGMTAVNELPIPPTPTVKKEGKSRSKPNREADTATSNKDQKAMDELFVPTIEVKP</sequence>
<gene>
    <name evidence="3" type="ORF">GCM10023156_62940</name>
</gene>
<dbReference type="EMBL" id="BAABGA010000107">
    <property type="protein sequence ID" value="GAA4470045.1"/>
    <property type="molecule type" value="Genomic_DNA"/>
</dbReference>
<dbReference type="InterPro" id="IPR027417">
    <property type="entry name" value="P-loop_NTPase"/>
</dbReference>
<reference evidence="4" key="1">
    <citation type="journal article" date="2019" name="Int. J. Syst. Evol. Microbiol.">
        <title>The Global Catalogue of Microorganisms (GCM) 10K type strain sequencing project: providing services to taxonomists for standard genome sequencing and annotation.</title>
        <authorList>
            <consortium name="The Broad Institute Genomics Platform"/>
            <consortium name="The Broad Institute Genome Sequencing Center for Infectious Disease"/>
            <person name="Wu L."/>
            <person name="Ma J."/>
        </authorList>
    </citation>
    <scope>NUCLEOTIDE SEQUENCE [LARGE SCALE GENOMIC DNA]</scope>
    <source>
        <strain evidence="4">JCM 17759</strain>
    </source>
</reference>
<feature type="compositionally biased region" description="Polar residues" evidence="1">
    <location>
        <begin position="358"/>
        <end position="369"/>
    </location>
</feature>
<evidence type="ECO:0000256" key="1">
    <source>
        <dbReference type="SAM" id="MobiDB-lite"/>
    </source>
</evidence>
<dbReference type="Gene3D" id="3.40.50.300">
    <property type="entry name" value="P-loop containing nucleotide triphosphate hydrolases"/>
    <property type="match status" value="2"/>
</dbReference>
<keyword evidence="4" id="KW-1185">Reference proteome</keyword>
<feature type="compositionally biased region" description="Basic and acidic residues" evidence="1">
    <location>
        <begin position="453"/>
        <end position="480"/>
    </location>
</feature>
<protein>
    <recommendedName>
        <fullName evidence="2">TraD/TraG TraM recognition site domain-containing protein</fullName>
    </recommendedName>
</protein>
<dbReference type="SUPFAM" id="SSF52540">
    <property type="entry name" value="P-loop containing nucleoside triphosphate hydrolases"/>
    <property type="match status" value="1"/>
</dbReference>
<proteinExistence type="predicted"/>
<dbReference type="InterPro" id="IPR032689">
    <property type="entry name" value="TraG-D_C"/>
</dbReference>
<dbReference type="Proteomes" id="UP001500840">
    <property type="component" value="Unassembled WGS sequence"/>
</dbReference>
<evidence type="ECO:0000313" key="4">
    <source>
        <dbReference type="Proteomes" id="UP001500840"/>
    </source>
</evidence>
<comment type="caution">
    <text evidence="3">The sequence shown here is derived from an EMBL/GenBank/DDBJ whole genome shotgun (WGS) entry which is preliminary data.</text>
</comment>
<dbReference type="RefSeq" id="WP_345327676.1">
    <property type="nucleotide sequence ID" value="NZ_BAABGA010000107.1"/>
</dbReference>
<dbReference type="Pfam" id="PF12696">
    <property type="entry name" value="TraG-D_C"/>
    <property type="match status" value="1"/>
</dbReference>
<feature type="region of interest" description="Disordered" evidence="1">
    <location>
        <begin position="441"/>
        <end position="491"/>
    </location>
</feature>
<evidence type="ECO:0000313" key="3">
    <source>
        <dbReference type="EMBL" id="GAA4470045.1"/>
    </source>
</evidence>
<accession>A0ABP8NNC5</accession>
<evidence type="ECO:0000259" key="2">
    <source>
        <dbReference type="Pfam" id="PF12696"/>
    </source>
</evidence>
<name>A0ABP8NNC5_9BACT</name>